<evidence type="ECO:0000313" key="4">
    <source>
        <dbReference type="Proteomes" id="UP000263377"/>
    </source>
</evidence>
<keyword evidence="4" id="KW-1185">Reference proteome</keyword>
<feature type="domain" description="Glycosyl transferase family 1" evidence="2">
    <location>
        <begin position="194"/>
        <end position="275"/>
    </location>
</feature>
<gene>
    <name evidence="3" type="ORF">DR950_14450</name>
</gene>
<organism evidence="3 4">
    <name type="scientific">Kitasatospora xanthocidica</name>
    <dbReference type="NCBI Taxonomy" id="83382"/>
    <lineage>
        <taxon>Bacteria</taxon>
        <taxon>Bacillati</taxon>
        <taxon>Actinomycetota</taxon>
        <taxon>Actinomycetes</taxon>
        <taxon>Kitasatosporales</taxon>
        <taxon>Streptomycetaceae</taxon>
        <taxon>Kitasatospora</taxon>
    </lineage>
</organism>
<dbReference type="Pfam" id="PF00534">
    <property type="entry name" value="Glycos_transf_1"/>
    <property type="match status" value="1"/>
</dbReference>
<reference evidence="3 4" key="1">
    <citation type="submission" date="2018-08" db="EMBL/GenBank/DDBJ databases">
        <title>Diversity &amp; Physiological Properties of Lignin-Decomposing Actinobacteria from Soil.</title>
        <authorList>
            <person name="Roh S.G."/>
            <person name="Kim S.B."/>
        </authorList>
    </citation>
    <scope>NUCLEOTIDE SEQUENCE [LARGE SCALE GENOMIC DNA]</scope>
    <source>
        <strain evidence="3 4">MMS17-GH009</strain>
    </source>
</reference>
<dbReference type="EMBL" id="QVIG01000001">
    <property type="protein sequence ID" value="RGD58819.1"/>
    <property type="molecule type" value="Genomic_DNA"/>
</dbReference>
<evidence type="ECO:0000313" key="3">
    <source>
        <dbReference type="EMBL" id="RGD58819.1"/>
    </source>
</evidence>
<protein>
    <submittedName>
        <fullName evidence="3">Glycosyltransferase family 1 protein</fullName>
    </submittedName>
</protein>
<dbReference type="Gene3D" id="3.40.50.2000">
    <property type="entry name" value="Glycogen Phosphorylase B"/>
    <property type="match status" value="1"/>
</dbReference>
<comment type="caution">
    <text evidence="3">The sequence shown here is derived from an EMBL/GenBank/DDBJ whole genome shotgun (WGS) entry which is preliminary data.</text>
</comment>
<dbReference type="RefSeq" id="WP_117487241.1">
    <property type="nucleotide sequence ID" value="NZ_QVIG01000001.1"/>
</dbReference>
<proteinExistence type="predicted"/>
<evidence type="ECO:0000256" key="1">
    <source>
        <dbReference type="ARBA" id="ARBA00022679"/>
    </source>
</evidence>
<keyword evidence="1 3" id="KW-0808">Transferase</keyword>
<evidence type="ECO:0000259" key="2">
    <source>
        <dbReference type="Pfam" id="PF00534"/>
    </source>
</evidence>
<dbReference type="Proteomes" id="UP000263377">
    <property type="component" value="Unassembled WGS sequence"/>
</dbReference>
<sequence length="347" mass="37882">MTGRVVYASFEFQFPLGGIRVLNQQVALLRAAGVEAYRWTPTPGFRYTWFDDDVPTLSGMTLDLGPEDVLVLPEVSVLPGRDPAPGGRKVVYSQGHYVHFLTCPAPGPYPGWSARPALWTVSKAGADMLRRALPGFEPHLVPNTVDTGLFRPASTGRVRRIAWMSRKRPVESTLLHRLLHADPRSRGVELYDIHAVPHEEVARVLSDTSVFIALGAPEGEGFGLPPAEAMASGCLVTGYAGGGGAELFDSPSAWRIPELETDRLADRALELLDLPGQDEVRRAGRRWVSERYTTEAAVEALLDGIRKARALPGGAAPATHPTAWMEELLRRFPIPPEAYARVEPPTA</sequence>
<accession>A0A372ZSD9</accession>
<dbReference type="GO" id="GO:0016757">
    <property type="term" value="F:glycosyltransferase activity"/>
    <property type="evidence" value="ECO:0007669"/>
    <property type="project" value="InterPro"/>
</dbReference>
<dbReference type="AlphaFoldDB" id="A0A372ZSD9"/>
<dbReference type="SUPFAM" id="SSF53756">
    <property type="entry name" value="UDP-Glycosyltransferase/glycogen phosphorylase"/>
    <property type="match status" value="1"/>
</dbReference>
<name>A0A372ZSD9_9ACTN</name>
<dbReference type="InterPro" id="IPR001296">
    <property type="entry name" value="Glyco_trans_1"/>
</dbReference>